<feature type="transmembrane region" description="Helical" evidence="1">
    <location>
        <begin position="222"/>
        <end position="247"/>
    </location>
</feature>
<gene>
    <name evidence="2" type="ORF">EYM_07360</name>
</gene>
<feature type="transmembrane region" description="Helical" evidence="1">
    <location>
        <begin position="253"/>
        <end position="272"/>
    </location>
</feature>
<dbReference type="AlphaFoldDB" id="A0A0U3F5B9"/>
<evidence type="ECO:0000313" key="3">
    <source>
        <dbReference type="Proteomes" id="UP000060778"/>
    </source>
</evidence>
<proteinExistence type="predicted"/>
<sequence length="345" mass="38856">MADELSERELRALENMILALKVKDYETFKEILNTEFESESKKLEVISYLRELGFEIPQLTEPKRIRERTKKINSFNYRDMKGIRVSRISTPLNLSKPDNLGKLDLRSFSSESIIGDEGREVLKKDYDLIFGNITKYVYESIRNAEREILIASPTLHPKLIDVIKKKGRDGVEVKVVLESSSCKAQENLGKLRGTCKIKKIASMALKLLLLLYNMKGASYSSIIPFLLGTLIGLSGEATALLVLTSLMSMNYSSIYYAGLGSATLAALSLSLLQDATKVLPQRKGSVKVKVHERIPVSMAIIDHSKAFVSDVPFAHGRDAFAKFYRYSVGEPLREFYLIWELASEL</sequence>
<keyword evidence="1" id="KW-0812">Transmembrane</keyword>
<keyword evidence="1" id="KW-0472">Membrane</keyword>
<dbReference type="Proteomes" id="UP000060778">
    <property type="component" value="Chromosome"/>
</dbReference>
<protein>
    <submittedName>
        <fullName evidence="2">Uncharacterized protein</fullName>
    </submittedName>
</protein>
<evidence type="ECO:0000256" key="1">
    <source>
        <dbReference type="SAM" id="Phobius"/>
    </source>
</evidence>
<accession>A0A0U3F5B9</accession>
<dbReference type="EMBL" id="CP006867">
    <property type="protein sequence ID" value="ALU12773.1"/>
    <property type="molecule type" value="Genomic_DNA"/>
</dbReference>
<dbReference type="GeneID" id="30680844"/>
<keyword evidence="1" id="KW-1133">Transmembrane helix</keyword>
<evidence type="ECO:0000313" key="2">
    <source>
        <dbReference type="EMBL" id="ALU12773.1"/>
    </source>
</evidence>
<reference evidence="2 3" key="1">
    <citation type="submission" date="2013-11" db="EMBL/GenBank/DDBJ databases">
        <title>Comparative genomics of Ignicoccus.</title>
        <authorList>
            <person name="Podar M."/>
        </authorList>
    </citation>
    <scope>NUCLEOTIDE SEQUENCE [LARGE SCALE GENOMIC DNA]</scope>
    <source>
        <strain evidence="2 3">DSM 13165</strain>
    </source>
</reference>
<dbReference type="KEGG" id="iis:EYM_07360"/>
<organism evidence="2 3">
    <name type="scientific">Ignicoccus islandicus DSM 13165</name>
    <dbReference type="NCBI Taxonomy" id="940295"/>
    <lineage>
        <taxon>Archaea</taxon>
        <taxon>Thermoproteota</taxon>
        <taxon>Thermoprotei</taxon>
        <taxon>Desulfurococcales</taxon>
        <taxon>Desulfurococcaceae</taxon>
        <taxon>Ignicoccus</taxon>
    </lineage>
</organism>
<name>A0A0U3F5B9_9CREN</name>
<dbReference type="RefSeq" id="WP_075050430.1">
    <property type="nucleotide sequence ID" value="NZ_CP006867.1"/>
</dbReference>
<keyword evidence="3" id="KW-1185">Reference proteome</keyword>
<dbReference type="SUPFAM" id="SSF56024">
    <property type="entry name" value="Phospholipase D/nuclease"/>
    <property type="match status" value="1"/>
</dbReference>